<evidence type="ECO:0000313" key="3">
    <source>
        <dbReference type="EMBL" id="CAH0377112.1"/>
    </source>
</evidence>
<accession>A0A7S4A458</accession>
<organism evidence="2">
    <name type="scientific">Pelagomonas calceolata</name>
    <dbReference type="NCBI Taxonomy" id="35677"/>
    <lineage>
        <taxon>Eukaryota</taxon>
        <taxon>Sar</taxon>
        <taxon>Stramenopiles</taxon>
        <taxon>Ochrophyta</taxon>
        <taxon>Pelagophyceae</taxon>
        <taxon>Pelagomonadales</taxon>
        <taxon>Pelagomonadaceae</taxon>
        <taxon>Pelagomonas</taxon>
    </lineage>
</organism>
<dbReference type="EMBL" id="CAKKNE010000005">
    <property type="protein sequence ID" value="CAH0377112.1"/>
    <property type="molecule type" value="Genomic_DNA"/>
</dbReference>
<proteinExistence type="predicted"/>
<feature type="compositionally biased region" description="Basic and acidic residues" evidence="1">
    <location>
        <begin position="241"/>
        <end position="266"/>
    </location>
</feature>
<feature type="compositionally biased region" description="Basic and acidic residues" evidence="1">
    <location>
        <begin position="348"/>
        <end position="364"/>
    </location>
</feature>
<evidence type="ECO:0000313" key="2">
    <source>
        <dbReference type="EMBL" id="CAE0702977.1"/>
    </source>
</evidence>
<dbReference type="AlphaFoldDB" id="A0A7S4A458"/>
<feature type="compositionally biased region" description="Basic and acidic residues" evidence="1">
    <location>
        <begin position="218"/>
        <end position="228"/>
    </location>
</feature>
<name>A0A7S4A458_9STRA</name>
<dbReference type="EMBL" id="HBIW01021398">
    <property type="protein sequence ID" value="CAE0702977.1"/>
    <property type="molecule type" value="Transcribed_RNA"/>
</dbReference>
<evidence type="ECO:0000256" key="1">
    <source>
        <dbReference type="SAM" id="MobiDB-lite"/>
    </source>
</evidence>
<gene>
    <name evidence="2" type="ORF">PCAL00307_LOCUS18424</name>
    <name evidence="3" type="ORF">PECAL_5P16930</name>
</gene>
<dbReference type="Proteomes" id="UP000789595">
    <property type="component" value="Unassembled WGS sequence"/>
</dbReference>
<feature type="region of interest" description="Disordered" evidence="1">
    <location>
        <begin position="348"/>
        <end position="380"/>
    </location>
</feature>
<feature type="region of interest" description="Disordered" evidence="1">
    <location>
        <begin position="293"/>
        <end position="312"/>
    </location>
</feature>
<sequence>MWRAALVVGAATNAFLAPIPNQKHILRAEPRWVDGPTDIGEAGAMSRHIGGAVCVLYFNPMGEGGAAALSTVEFAGQALPQCEFLLASQDRDKECWGAFDALPEGQALPCVEVFDGGVSQGIVAAGDLIATLASLGYKPGGGAAPSQGSVDSDQFFNLADDLWWRSAESRNQPRPKTPPPTNRRQEQRQQAGMKPPRTTARFFPGAGMGQAPPPGMGDEIKRQQDLEKQLGGALPPGGRVVEGDDGQRKPPPKKPEGPDPIKDLKKKMDGFARELGKDTEAVRKKLSEQAMEAQVSAQKAADDAVRAAGGETKRDKLERLFASDAEEVPTDENLSEFERFLENRRKGGTDADFYASKEKAKKDSDDDDWLGAIKYKPPPK</sequence>
<feature type="region of interest" description="Disordered" evidence="1">
    <location>
        <begin position="166"/>
        <end position="266"/>
    </location>
</feature>
<feature type="compositionally biased region" description="Basic and acidic residues" evidence="1">
    <location>
        <begin position="300"/>
        <end position="312"/>
    </location>
</feature>
<evidence type="ECO:0000313" key="4">
    <source>
        <dbReference type="Proteomes" id="UP000789595"/>
    </source>
</evidence>
<dbReference type="OrthoDB" id="4096at2759"/>
<protein>
    <submittedName>
        <fullName evidence="2">Uncharacterized protein</fullName>
    </submittedName>
</protein>
<reference evidence="3" key="2">
    <citation type="submission" date="2021-11" db="EMBL/GenBank/DDBJ databases">
        <authorList>
            <consortium name="Genoscope - CEA"/>
            <person name="William W."/>
        </authorList>
    </citation>
    <scope>NUCLEOTIDE SEQUENCE</scope>
</reference>
<reference evidence="2" key="1">
    <citation type="submission" date="2021-01" db="EMBL/GenBank/DDBJ databases">
        <authorList>
            <person name="Corre E."/>
            <person name="Pelletier E."/>
            <person name="Niang G."/>
            <person name="Scheremetjew M."/>
            <person name="Finn R."/>
            <person name="Kale V."/>
            <person name="Holt S."/>
            <person name="Cochrane G."/>
            <person name="Meng A."/>
            <person name="Brown T."/>
            <person name="Cohen L."/>
        </authorList>
    </citation>
    <scope>NUCLEOTIDE SEQUENCE</scope>
    <source>
        <strain evidence="2">CCMP1756</strain>
    </source>
</reference>
<keyword evidence="4" id="KW-1185">Reference proteome</keyword>